<feature type="domain" description="STAS" evidence="1">
    <location>
        <begin position="42"/>
        <end position="110"/>
    </location>
</feature>
<dbReference type="CDD" id="cd07043">
    <property type="entry name" value="STAS_anti-anti-sigma_factors"/>
    <property type="match status" value="1"/>
</dbReference>
<organism evidence="2 3">
    <name type="scientific">Streptomyces mauvecolor</name>
    <dbReference type="NCBI Taxonomy" id="58345"/>
    <lineage>
        <taxon>Bacteria</taxon>
        <taxon>Bacillati</taxon>
        <taxon>Actinomycetota</taxon>
        <taxon>Actinomycetes</taxon>
        <taxon>Kitasatosporales</taxon>
        <taxon>Streptomycetaceae</taxon>
        <taxon>Streptomyces</taxon>
    </lineage>
</organism>
<accession>A0ABV9UXZ4</accession>
<dbReference type="EMBL" id="JBHSIZ010000054">
    <property type="protein sequence ID" value="MFC4962052.1"/>
    <property type="molecule type" value="Genomic_DNA"/>
</dbReference>
<evidence type="ECO:0000259" key="1">
    <source>
        <dbReference type="PROSITE" id="PS50801"/>
    </source>
</evidence>
<comment type="caution">
    <text evidence="2">The sequence shown here is derived from an EMBL/GenBank/DDBJ whole genome shotgun (WGS) entry which is preliminary data.</text>
</comment>
<dbReference type="InterPro" id="IPR036513">
    <property type="entry name" value="STAS_dom_sf"/>
</dbReference>
<evidence type="ECO:0000313" key="3">
    <source>
        <dbReference type="Proteomes" id="UP001595834"/>
    </source>
</evidence>
<protein>
    <submittedName>
        <fullName evidence="2">STAS domain-containing protein</fullName>
    </submittedName>
</protein>
<sequence length="110" mass="12189">MRRRGCLTPRQNRCKSTSLRASALLWRAQLSSGLRLPPLLHRRVSLDLAEVGFIDSSGINALLVHLRHCQLVGGGMTVPHTPSLVRRALKVAGVDDILTRPQKPRERNAP</sequence>
<dbReference type="InterPro" id="IPR058548">
    <property type="entry name" value="MlaB-like_STAS"/>
</dbReference>
<dbReference type="Pfam" id="PF13466">
    <property type="entry name" value="STAS_2"/>
    <property type="match status" value="1"/>
</dbReference>
<dbReference type="PROSITE" id="PS50801">
    <property type="entry name" value="STAS"/>
    <property type="match status" value="1"/>
</dbReference>
<reference evidence="3" key="1">
    <citation type="journal article" date="2019" name="Int. J. Syst. Evol. Microbiol.">
        <title>The Global Catalogue of Microorganisms (GCM) 10K type strain sequencing project: providing services to taxonomists for standard genome sequencing and annotation.</title>
        <authorList>
            <consortium name="The Broad Institute Genomics Platform"/>
            <consortium name="The Broad Institute Genome Sequencing Center for Infectious Disease"/>
            <person name="Wu L."/>
            <person name="Ma J."/>
        </authorList>
    </citation>
    <scope>NUCLEOTIDE SEQUENCE [LARGE SCALE GENOMIC DNA]</scope>
    <source>
        <strain evidence="3">CCM 7224</strain>
    </source>
</reference>
<dbReference type="InterPro" id="IPR002645">
    <property type="entry name" value="STAS_dom"/>
</dbReference>
<proteinExistence type="predicted"/>
<dbReference type="Proteomes" id="UP001595834">
    <property type="component" value="Unassembled WGS sequence"/>
</dbReference>
<name>A0ABV9UXZ4_9ACTN</name>
<dbReference type="Gene3D" id="3.30.750.24">
    <property type="entry name" value="STAS domain"/>
    <property type="match status" value="1"/>
</dbReference>
<evidence type="ECO:0000313" key="2">
    <source>
        <dbReference type="EMBL" id="MFC4962052.1"/>
    </source>
</evidence>
<dbReference type="SUPFAM" id="SSF52091">
    <property type="entry name" value="SpoIIaa-like"/>
    <property type="match status" value="1"/>
</dbReference>
<gene>
    <name evidence="2" type="ORF">ACFPFX_37810</name>
</gene>
<dbReference type="RefSeq" id="WP_344374618.1">
    <property type="nucleotide sequence ID" value="NZ_BAAASQ010000009.1"/>
</dbReference>
<keyword evidence="3" id="KW-1185">Reference proteome</keyword>